<gene>
    <name evidence="2" type="ORF">PX52LOC_01738</name>
</gene>
<reference evidence="3" key="1">
    <citation type="submission" date="2019-08" db="EMBL/GenBank/DDBJ databases">
        <title>Limnoglobus roseus gen. nov., sp. nov., a novel freshwater planctomycete with a giant genome from the family Gemmataceae.</title>
        <authorList>
            <person name="Kulichevskaya I.S."/>
            <person name="Naumoff D.G."/>
            <person name="Miroshnikov K."/>
            <person name="Ivanova A."/>
            <person name="Philippov D.A."/>
            <person name="Hakobyan A."/>
            <person name="Rijpstra I.C."/>
            <person name="Sinninghe Damste J.S."/>
            <person name="Liesack W."/>
            <person name="Dedysh S.N."/>
        </authorList>
    </citation>
    <scope>NUCLEOTIDE SEQUENCE [LARGE SCALE GENOMIC DNA]</scope>
    <source>
        <strain evidence="3">PX52</strain>
    </source>
</reference>
<proteinExistence type="predicted"/>
<evidence type="ECO:0000256" key="1">
    <source>
        <dbReference type="SAM" id="MobiDB-lite"/>
    </source>
</evidence>
<evidence type="ECO:0000313" key="3">
    <source>
        <dbReference type="Proteomes" id="UP000324974"/>
    </source>
</evidence>
<sequence length="89" mass="9625">MGMPLNAFGVGATHVGGNYSAEEVEFLKAMDAYQRTHRRPFPSWTEALKVLKSLGYRKVQPAVALPRPPHAPQPEGEPPCPSSAESPPS</sequence>
<dbReference type="KEGG" id="lrs:PX52LOC_01738"/>
<name>A0A5C1A7W9_9BACT</name>
<evidence type="ECO:0000313" key="2">
    <source>
        <dbReference type="EMBL" id="QEL14840.1"/>
    </source>
</evidence>
<dbReference type="EMBL" id="CP042425">
    <property type="protein sequence ID" value="QEL14840.1"/>
    <property type="molecule type" value="Genomic_DNA"/>
</dbReference>
<feature type="region of interest" description="Disordered" evidence="1">
    <location>
        <begin position="64"/>
        <end position="89"/>
    </location>
</feature>
<protein>
    <submittedName>
        <fullName evidence="2">Uncharacterized protein</fullName>
    </submittedName>
</protein>
<accession>A0A5C1A7W9</accession>
<dbReference type="Proteomes" id="UP000324974">
    <property type="component" value="Chromosome"/>
</dbReference>
<organism evidence="2 3">
    <name type="scientific">Limnoglobus roseus</name>
    <dbReference type="NCBI Taxonomy" id="2598579"/>
    <lineage>
        <taxon>Bacteria</taxon>
        <taxon>Pseudomonadati</taxon>
        <taxon>Planctomycetota</taxon>
        <taxon>Planctomycetia</taxon>
        <taxon>Gemmatales</taxon>
        <taxon>Gemmataceae</taxon>
        <taxon>Limnoglobus</taxon>
    </lineage>
</organism>
<dbReference type="AlphaFoldDB" id="A0A5C1A7W9"/>
<feature type="compositionally biased region" description="Pro residues" evidence="1">
    <location>
        <begin position="66"/>
        <end position="89"/>
    </location>
</feature>
<keyword evidence="3" id="KW-1185">Reference proteome</keyword>